<evidence type="ECO:0000313" key="3">
    <source>
        <dbReference type="EMBL" id="GFP96015.1"/>
    </source>
</evidence>
<accession>A0A830CLQ5</accession>
<dbReference type="Gene3D" id="3.80.10.10">
    <property type="entry name" value="Ribonuclease Inhibitor"/>
    <property type="match status" value="1"/>
</dbReference>
<keyword evidence="1" id="KW-0812">Transmembrane</keyword>
<keyword evidence="1" id="KW-0472">Membrane</keyword>
<keyword evidence="4" id="KW-1185">Reference proteome</keyword>
<feature type="domain" description="At1g61320/AtMIF1 LRR" evidence="2">
    <location>
        <begin position="41"/>
        <end position="222"/>
    </location>
</feature>
<dbReference type="PANTHER" id="PTHR34145:SF68">
    <property type="entry name" value="FBD DOMAIN-CONTAINING PROTEIN"/>
    <property type="match status" value="1"/>
</dbReference>
<dbReference type="SUPFAM" id="SSF52047">
    <property type="entry name" value="RNI-like"/>
    <property type="match status" value="1"/>
</dbReference>
<gene>
    <name evidence="3" type="ORF">PHJA_001745600</name>
</gene>
<dbReference type="AlphaFoldDB" id="A0A830CLQ5"/>
<dbReference type="OrthoDB" id="1254547at2759"/>
<dbReference type="InterPro" id="IPR055357">
    <property type="entry name" value="LRR_At1g61320_AtMIF1"/>
</dbReference>
<dbReference type="Pfam" id="PF23622">
    <property type="entry name" value="LRR_At1g61320_AtMIF1"/>
    <property type="match status" value="1"/>
</dbReference>
<reference evidence="3" key="1">
    <citation type="submission" date="2020-07" db="EMBL/GenBank/DDBJ databases">
        <title>Ethylene signaling mediates host invasion by parasitic plants.</title>
        <authorList>
            <person name="Yoshida S."/>
        </authorList>
    </citation>
    <scope>NUCLEOTIDE SEQUENCE</scope>
    <source>
        <strain evidence="3">Okayama</strain>
    </source>
</reference>
<evidence type="ECO:0000313" key="4">
    <source>
        <dbReference type="Proteomes" id="UP000653305"/>
    </source>
</evidence>
<evidence type="ECO:0000259" key="2">
    <source>
        <dbReference type="Pfam" id="PF23622"/>
    </source>
</evidence>
<dbReference type="PANTHER" id="PTHR34145">
    <property type="entry name" value="OS02G0105600 PROTEIN"/>
    <property type="match status" value="1"/>
</dbReference>
<comment type="caution">
    <text evidence="3">The sequence shown here is derived from an EMBL/GenBank/DDBJ whole genome shotgun (WGS) entry which is preliminary data.</text>
</comment>
<dbReference type="InterPro" id="IPR032675">
    <property type="entry name" value="LRR_dom_sf"/>
</dbReference>
<dbReference type="InterPro" id="IPR053772">
    <property type="entry name" value="At1g61320/At1g61330-like"/>
</dbReference>
<name>A0A830CLQ5_9LAMI</name>
<dbReference type="EMBL" id="BMAC01000414">
    <property type="protein sequence ID" value="GFP96015.1"/>
    <property type="molecule type" value="Genomic_DNA"/>
</dbReference>
<evidence type="ECO:0000256" key="1">
    <source>
        <dbReference type="SAM" id="Phobius"/>
    </source>
</evidence>
<protein>
    <recommendedName>
        <fullName evidence="2">At1g61320/AtMIF1 LRR domain-containing protein</fullName>
    </recommendedName>
</protein>
<keyword evidence="1" id="KW-1133">Transmembrane helix</keyword>
<proteinExistence type="predicted"/>
<sequence>MHKKLKVFELDIAKYVDYNPSYQFPKPLLPCIDGRVYQFGVSLTSLRLVGVNIMDDVVNYYLASCPNLEQLCIRGSCLTKNLKFADPLPNLRVLEVSNCPKIQSLEISLTNLVSCTYQGSKDIFRFKEIPNLTELTLGGDFARSFIYEPKRHTSYSVQLVKLVLNNLIVDPYLRIHRPELPRLGSLEHLELNVMLPIGKSIHFFAKLINASPLLKELTIKVSYISFLFFFASLIVYIN</sequence>
<dbReference type="Proteomes" id="UP000653305">
    <property type="component" value="Unassembled WGS sequence"/>
</dbReference>
<feature type="transmembrane region" description="Helical" evidence="1">
    <location>
        <begin position="217"/>
        <end position="237"/>
    </location>
</feature>
<organism evidence="3 4">
    <name type="scientific">Phtheirospermum japonicum</name>
    <dbReference type="NCBI Taxonomy" id="374723"/>
    <lineage>
        <taxon>Eukaryota</taxon>
        <taxon>Viridiplantae</taxon>
        <taxon>Streptophyta</taxon>
        <taxon>Embryophyta</taxon>
        <taxon>Tracheophyta</taxon>
        <taxon>Spermatophyta</taxon>
        <taxon>Magnoliopsida</taxon>
        <taxon>eudicotyledons</taxon>
        <taxon>Gunneridae</taxon>
        <taxon>Pentapetalae</taxon>
        <taxon>asterids</taxon>
        <taxon>lamiids</taxon>
        <taxon>Lamiales</taxon>
        <taxon>Orobanchaceae</taxon>
        <taxon>Orobanchaceae incertae sedis</taxon>
        <taxon>Phtheirospermum</taxon>
    </lineage>
</organism>